<keyword evidence="2" id="KW-1185">Reference proteome</keyword>
<organism evidence="1 2">
    <name type="scientific">Amycolatopsis camponoti</name>
    <dbReference type="NCBI Taxonomy" id="2606593"/>
    <lineage>
        <taxon>Bacteria</taxon>
        <taxon>Bacillati</taxon>
        <taxon>Actinomycetota</taxon>
        <taxon>Actinomycetes</taxon>
        <taxon>Pseudonocardiales</taxon>
        <taxon>Pseudonocardiaceae</taxon>
        <taxon>Amycolatopsis</taxon>
    </lineage>
</organism>
<sequence length="89" mass="9801">MSEPELSPEELDDFHEKLNQFKTTLTADQLNLLEAILKLAWIATEHEESLEAGFSGCFSLHQTATLVSYHTAAGAGSAIAVPRIIRHTH</sequence>
<proteinExistence type="predicted"/>
<protein>
    <submittedName>
        <fullName evidence="1">Uncharacterized protein</fullName>
    </submittedName>
</protein>
<evidence type="ECO:0000313" key="1">
    <source>
        <dbReference type="EMBL" id="VVJ17993.1"/>
    </source>
</evidence>
<dbReference type="RefSeq" id="WP_155543073.1">
    <property type="nucleotide sequence ID" value="NZ_CABVGP010000001.1"/>
</dbReference>
<accession>A0A6I8LM92</accession>
<evidence type="ECO:0000313" key="2">
    <source>
        <dbReference type="Proteomes" id="UP000399805"/>
    </source>
</evidence>
<gene>
    <name evidence="1" type="ORF">AA23TX_03014</name>
</gene>
<dbReference type="Proteomes" id="UP000399805">
    <property type="component" value="Unassembled WGS sequence"/>
</dbReference>
<reference evidence="1 2" key="1">
    <citation type="submission" date="2019-09" db="EMBL/GenBank/DDBJ databases">
        <authorList>
            <person name="Leyn A S."/>
        </authorList>
    </citation>
    <scope>NUCLEOTIDE SEQUENCE [LARGE SCALE GENOMIC DNA]</scope>
    <source>
        <strain evidence="1">AA231_1</strain>
    </source>
</reference>
<dbReference type="EMBL" id="CABVGP010000001">
    <property type="protein sequence ID" value="VVJ17993.1"/>
    <property type="molecule type" value="Genomic_DNA"/>
</dbReference>
<dbReference type="AlphaFoldDB" id="A0A6I8LM92"/>
<name>A0A6I8LM92_9PSEU</name>